<name>A0A6J5S6N2_9CAUD</name>
<accession>A0A6J5S6N2</accession>
<protein>
    <submittedName>
        <fullName evidence="1">Uncharacterized protein</fullName>
    </submittedName>
</protein>
<sequence>MKDSIELYIEHPTDWEQSEYVIVDYFISWDGDKLDDLGIDKWHPVDLAEWITEDLVYNELFNQIKKQNEQSN</sequence>
<reference evidence="1" key="1">
    <citation type="submission" date="2020-05" db="EMBL/GenBank/DDBJ databases">
        <authorList>
            <person name="Chiriac C."/>
            <person name="Salcher M."/>
            <person name="Ghai R."/>
            <person name="Kavagutti S V."/>
        </authorList>
    </citation>
    <scope>NUCLEOTIDE SEQUENCE</scope>
</reference>
<evidence type="ECO:0000313" key="1">
    <source>
        <dbReference type="EMBL" id="CAB4204132.1"/>
    </source>
</evidence>
<proteinExistence type="predicted"/>
<gene>
    <name evidence="1" type="ORF">UFOVP1384_29</name>
</gene>
<organism evidence="1">
    <name type="scientific">uncultured Caudovirales phage</name>
    <dbReference type="NCBI Taxonomy" id="2100421"/>
    <lineage>
        <taxon>Viruses</taxon>
        <taxon>Duplodnaviria</taxon>
        <taxon>Heunggongvirae</taxon>
        <taxon>Uroviricota</taxon>
        <taxon>Caudoviricetes</taxon>
        <taxon>Peduoviridae</taxon>
        <taxon>Maltschvirus</taxon>
        <taxon>Maltschvirus maltsch</taxon>
    </lineage>
</organism>
<dbReference type="EMBL" id="LR797341">
    <property type="protein sequence ID" value="CAB4204132.1"/>
    <property type="molecule type" value="Genomic_DNA"/>
</dbReference>